<sequence>MTSSQTSQIVPSSSCISPSVNRRTTDSPSKNKQDPELQKAKQWTYYVETLKRTVDCIYEICRQEHSIIGCKEALMYLSSSVRDFESLIETINLEAAWEMENKPHAVAWEVRKTMSPPGKPNVDGPSKDAETLINMLTLSPVVVQEVVKNAEEKLSAVSQYPLTAINESMDDKENQQKKTTSIDNQEPGADDGWSLVTTRNKRRKSSGGQSSTSSGKRPICSAPPVNAPKNCPTMNVYERLASGVLRPPNPTSRPATLSAFAPNGAKLTCPRSAMDLPQTKASMAKMAYSRQLLWQKHQTLLEEKLLKRRRRGLQCARKTGSVPTLSAINFADPVAVARSAEAFKNRQKMQQALNADRKNANIVSPSAQRNIDCIEEMPTENEEERENMPAEILLSGTPRDAMICSRSEPPMSEYVTLPDGIDADEAWRAMTEEEESLVQEEQSLKKEIEEEESLSIDDELERQVAAEAAALEQTELDEEREKQKAAEETEARRMKSAAATWQDIVNNWKQEMEEYASVSWSEIVEREITHYRKPGEFAQMHEKLSSPSRKRNLESATRKLEERQQRAKELRQMLQEEKARRLRELSNKVEEVRRKQAELFERKREHLEKRMEKAEENRQKNIVQIVKKARDDDIKVMEIQFINTMEASNMRHDVMARRHEWQQRVDTLAAERAKKNEEKAAKEAAAEERRKTAEIQRTERLREQAERKHARQLLVEAQRMEQERERATVAKEKQRQHIERLAEKKAIQAAESEKLMKKIIQKQEETRRRHEETLIQVKQRALELSSPRPLESISSLADFSQLPSDTLYVNSVEGAVGSATDKKCSLCDARLKSDLSLMAHMLSEEHLARKNIDISAVSYENLKADLETYVTDGDVQTIEEVEKRNDGGERTKQSAAVKKRRLRLRQKLMAKSKEFESLINKNQAAEIQGPFAIKTGADRAVREIVRLVKGTIGEEKLMEYCNGIVKESCCSKPFSDGDIRALERAISELHRTLSSADTVQKRDDMLRCVWRSGLLDILNALVSCASNGGTLVPSRTFCKTLLLMNHLVSSDNVIGARLFFSNNILVLLDSFSVKLKVLLSQATNGEGVSSEATNHLAECFLLSALLSTFFRTVYAKRGEINAPAGKDCDMDCMLRDDGSRLKMLLSFLVLCGFGESLTLLVQQCGHNICLPWTIKLDNNDRVLPFCGIIDLICACDEALSNLNSIKGTREGSPDSLEGTTCDKNISIIASVVPNALRELVSRTYSLLTSETCASASDSSMTMGSTSSPSNTSHREDVNAFHMLASSLATLFCILAKREPIEAKLCVRDAEFSIRLVHIFVHCFSLVDSSSLPSSTLCSSPDDATRSPAFFRQLIFAAGYFASLGTRAQTLCLLGWQRSLVMQLCMLPLRYFSNRVLMCELIPTLIAICYRNKFAIDLIKQTLSPRVLAEFLKDASEQEIAEVSRFPKKLWSEAVDYFEKC</sequence>
<feature type="region of interest" description="Disordered" evidence="1">
    <location>
        <begin position="540"/>
        <end position="561"/>
    </location>
</feature>
<evidence type="ECO:0000259" key="2">
    <source>
        <dbReference type="PROSITE" id="PS00028"/>
    </source>
</evidence>
<proteinExistence type="evidence at transcript level"/>
<organism evidence="3">
    <name type="scientific">Ascaris suum</name>
    <name type="common">Pig roundworm</name>
    <name type="synonym">Ascaris lumbricoides</name>
    <dbReference type="NCBI Taxonomy" id="6253"/>
    <lineage>
        <taxon>Eukaryota</taxon>
        <taxon>Metazoa</taxon>
        <taxon>Ecdysozoa</taxon>
        <taxon>Nematoda</taxon>
        <taxon>Chromadorea</taxon>
        <taxon>Rhabditida</taxon>
        <taxon>Spirurina</taxon>
        <taxon>Ascaridomorpha</taxon>
        <taxon>Ascaridoidea</taxon>
        <taxon>Ascarididae</taxon>
        <taxon>Ascaris</taxon>
    </lineage>
</organism>
<feature type="compositionally biased region" description="Basic and acidic residues" evidence="1">
    <location>
        <begin position="551"/>
        <end position="561"/>
    </location>
</feature>
<evidence type="ECO:0000313" key="3">
    <source>
        <dbReference type="EMBL" id="ADY40378.1"/>
    </source>
</evidence>
<feature type="compositionally biased region" description="Low complexity" evidence="1">
    <location>
        <begin position="1"/>
        <end position="20"/>
    </location>
</feature>
<feature type="region of interest" description="Disordered" evidence="1">
    <location>
        <begin position="436"/>
        <end position="459"/>
    </location>
</feature>
<dbReference type="InterPro" id="IPR032446">
    <property type="entry name" value="SCAPER_N"/>
</dbReference>
<dbReference type="Pfam" id="PF16501">
    <property type="entry name" value="SCAPER_N"/>
    <property type="match status" value="1"/>
</dbReference>
<feature type="region of interest" description="Disordered" evidence="1">
    <location>
        <begin position="674"/>
        <end position="696"/>
    </location>
</feature>
<feature type="region of interest" description="Disordered" evidence="1">
    <location>
        <begin position="166"/>
        <end position="230"/>
    </location>
</feature>
<dbReference type="PROSITE" id="PS00028">
    <property type="entry name" value="ZINC_FINGER_C2H2_1"/>
    <property type="match status" value="1"/>
</dbReference>
<feature type="compositionally biased region" description="Basic and acidic residues" evidence="1">
    <location>
        <begin position="23"/>
        <end position="36"/>
    </location>
</feature>
<dbReference type="InterPro" id="IPR013087">
    <property type="entry name" value="Znf_C2H2_type"/>
</dbReference>
<feature type="compositionally biased region" description="Acidic residues" evidence="1">
    <location>
        <begin position="449"/>
        <end position="459"/>
    </location>
</feature>
<feature type="domain" description="C2H2-type" evidence="2">
    <location>
        <begin position="824"/>
        <end position="846"/>
    </location>
</feature>
<dbReference type="EMBL" id="JI164545">
    <property type="protein sequence ID" value="ADY40378.1"/>
    <property type="molecule type" value="mRNA"/>
</dbReference>
<feature type="compositionally biased region" description="Basic and acidic residues" evidence="1">
    <location>
        <begin position="479"/>
        <end position="493"/>
    </location>
</feature>
<dbReference type="PANTHER" id="PTHR31434:SF2">
    <property type="entry name" value="S PHASE CYCLIN A-ASSOCIATED PROTEIN IN THE ENDOPLASMIC RETICULUM"/>
    <property type="match status" value="1"/>
</dbReference>
<feature type="region of interest" description="Disordered" evidence="1">
    <location>
        <begin position="471"/>
        <end position="494"/>
    </location>
</feature>
<accession>F1KR74</accession>
<name>F1KR74_ASCSU</name>
<reference evidence="3" key="1">
    <citation type="journal article" date="2011" name="Genome Res.">
        <title>Deep small RNA sequencing from the nematode Ascaris reveals conservation, functional diversification, and novel developmental profiles.</title>
        <authorList>
            <person name="Wang J."/>
            <person name="Czech B."/>
            <person name="Crunk A."/>
            <person name="Wallace A."/>
            <person name="Mitreva M."/>
            <person name="Hannon G.J."/>
            <person name="Davis R.E."/>
        </authorList>
    </citation>
    <scope>NUCLEOTIDE SEQUENCE</scope>
</reference>
<dbReference type="PANTHER" id="PTHR31434">
    <property type="entry name" value="S PHASE CYCLIN A-ASSOCIATED PROTEIN IN THE ENDOPLASMIC RETICULUM"/>
    <property type="match status" value="1"/>
</dbReference>
<feature type="region of interest" description="Disordered" evidence="1">
    <location>
        <begin position="1"/>
        <end position="36"/>
    </location>
</feature>
<protein>
    <submittedName>
        <fullName evidence="3">S phase cyclin A-associated protein in the endoplasmic reticulum</fullName>
    </submittedName>
</protein>
<evidence type="ECO:0000256" key="1">
    <source>
        <dbReference type="SAM" id="MobiDB-lite"/>
    </source>
</evidence>
<feature type="compositionally biased region" description="Low complexity" evidence="1">
    <location>
        <begin position="206"/>
        <end position="217"/>
    </location>
</feature>